<dbReference type="AlphaFoldDB" id="A0A9D2LS75"/>
<protein>
    <submittedName>
        <fullName evidence="2">ABC transporter permease</fullName>
    </submittedName>
</protein>
<dbReference type="Proteomes" id="UP000823842">
    <property type="component" value="Unassembled WGS sequence"/>
</dbReference>
<feature type="transmembrane region" description="Helical" evidence="1">
    <location>
        <begin position="156"/>
        <end position="182"/>
    </location>
</feature>
<keyword evidence="1" id="KW-0472">Membrane</keyword>
<name>A0A9D2LS75_9FIRM</name>
<comment type="caution">
    <text evidence="2">The sequence shown here is derived from an EMBL/GenBank/DDBJ whole genome shotgun (WGS) entry which is preliminary data.</text>
</comment>
<feature type="transmembrane region" description="Helical" evidence="1">
    <location>
        <begin position="112"/>
        <end position="136"/>
    </location>
</feature>
<evidence type="ECO:0000313" key="3">
    <source>
        <dbReference type="Proteomes" id="UP000823842"/>
    </source>
</evidence>
<dbReference type="EMBL" id="DWYZ01000099">
    <property type="protein sequence ID" value="HJB28163.1"/>
    <property type="molecule type" value="Genomic_DNA"/>
</dbReference>
<feature type="transmembrane region" description="Helical" evidence="1">
    <location>
        <begin position="59"/>
        <end position="81"/>
    </location>
</feature>
<keyword evidence="1" id="KW-1133">Transmembrane helix</keyword>
<gene>
    <name evidence="2" type="ORF">IAA06_05130</name>
</gene>
<organism evidence="2 3">
    <name type="scientific">Candidatus Blautia faecavium</name>
    <dbReference type="NCBI Taxonomy" id="2838487"/>
    <lineage>
        <taxon>Bacteria</taxon>
        <taxon>Bacillati</taxon>
        <taxon>Bacillota</taxon>
        <taxon>Clostridia</taxon>
        <taxon>Lachnospirales</taxon>
        <taxon>Lachnospiraceae</taxon>
        <taxon>Blautia</taxon>
    </lineage>
</organism>
<accession>A0A9D2LS75</accession>
<sequence length="262" mass="28671">MKRKNYEICTELCMSLFHFRFFLGMLLLVLVFLAAAYPFRASLIEAGGSKEGPSWIVVFVYSISSDRSLLFLPLAVPLAAAQKAQEELKSRYTIFLISRAGRKNYLIGKAAGAALSGGIMVGAAFGIVLAVCWGWCAEIPNMSIPAAEAVYSVSGGYPLLTPISLIPGFICGFLNGALWALTGSAVSVLTRNHYLGYAVPFVLYYVLTVFQERYYERIYFLSPRQWAYPSYYSPGVCVVILLILGAAVSLLLVKVIGRRLAG</sequence>
<feature type="transmembrane region" description="Helical" evidence="1">
    <location>
        <begin position="194"/>
        <end position="211"/>
    </location>
</feature>
<keyword evidence="1" id="KW-0812">Transmembrane</keyword>
<feature type="transmembrane region" description="Helical" evidence="1">
    <location>
        <begin position="231"/>
        <end position="253"/>
    </location>
</feature>
<feature type="transmembrane region" description="Helical" evidence="1">
    <location>
        <begin position="21"/>
        <end position="39"/>
    </location>
</feature>
<evidence type="ECO:0000256" key="1">
    <source>
        <dbReference type="SAM" id="Phobius"/>
    </source>
</evidence>
<proteinExistence type="predicted"/>
<reference evidence="2" key="1">
    <citation type="journal article" date="2021" name="PeerJ">
        <title>Extensive microbial diversity within the chicken gut microbiome revealed by metagenomics and culture.</title>
        <authorList>
            <person name="Gilroy R."/>
            <person name="Ravi A."/>
            <person name="Getino M."/>
            <person name="Pursley I."/>
            <person name="Horton D.L."/>
            <person name="Alikhan N.F."/>
            <person name="Baker D."/>
            <person name="Gharbi K."/>
            <person name="Hall N."/>
            <person name="Watson M."/>
            <person name="Adriaenssens E.M."/>
            <person name="Foster-Nyarko E."/>
            <person name="Jarju S."/>
            <person name="Secka A."/>
            <person name="Antonio M."/>
            <person name="Oren A."/>
            <person name="Chaudhuri R.R."/>
            <person name="La Ragione R."/>
            <person name="Hildebrand F."/>
            <person name="Pallen M.J."/>
        </authorList>
    </citation>
    <scope>NUCLEOTIDE SEQUENCE</scope>
    <source>
        <strain evidence="2">ChiSjej1B19-5720</strain>
    </source>
</reference>
<evidence type="ECO:0000313" key="2">
    <source>
        <dbReference type="EMBL" id="HJB28163.1"/>
    </source>
</evidence>
<reference evidence="2" key="2">
    <citation type="submission" date="2021-04" db="EMBL/GenBank/DDBJ databases">
        <authorList>
            <person name="Gilroy R."/>
        </authorList>
    </citation>
    <scope>NUCLEOTIDE SEQUENCE</scope>
    <source>
        <strain evidence="2">ChiSjej1B19-5720</strain>
    </source>
</reference>